<dbReference type="PANTHER" id="PTHR42951:SF17">
    <property type="entry name" value="METALLO-BETA-LACTAMASE DOMAIN-CONTAINING PROTEIN"/>
    <property type="match status" value="1"/>
</dbReference>
<dbReference type="InterPro" id="IPR036866">
    <property type="entry name" value="RibonucZ/Hydroxyglut_hydro"/>
</dbReference>
<reference evidence="2" key="1">
    <citation type="submission" date="2022-06" db="EMBL/GenBank/DDBJ databases">
        <title>Genome public.</title>
        <authorList>
            <person name="Sun Q."/>
        </authorList>
    </citation>
    <scope>NUCLEOTIDE SEQUENCE</scope>
    <source>
        <strain evidence="2">CWNU-1</strain>
    </source>
</reference>
<comment type="caution">
    <text evidence="2">The sequence shown here is derived from an EMBL/GenBank/DDBJ whole genome shotgun (WGS) entry which is preliminary data.</text>
</comment>
<accession>A0ABT0UMA6</accession>
<organism evidence="2 3">
    <name type="scientific">Streptomyces albipurpureus</name>
    <dbReference type="NCBI Taxonomy" id="2897419"/>
    <lineage>
        <taxon>Bacteria</taxon>
        <taxon>Bacillati</taxon>
        <taxon>Actinomycetota</taxon>
        <taxon>Actinomycetes</taxon>
        <taxon>Kitasatosporales</taxon>
        <taxon>Streptomycetaceae</taxon>
        <taxon>Streptomyces</taxon>
    </lineage>
</organism>
<name>A0ABT0UMA6_9ACTN</name>
<dbReference type="RefSeq" id="WP_250919981.1">
    <property type="nucleotide sequence ID" value="NZ_JAMQAW010000011.1"/>
</dbReference>
<dbReference type="EMBL" id="JAMQAW010000011">
    <property type="protein sequence ID" value="MCM2389643.1"/>
    <property type="molecule type" value="Genomic_DNA"/>
</dbReference>
<dbReference type="InterPro" id="IPR050855">
    <property type="entry name" value="NDM-1-like"/>
</dbReference>
<dbReference type="SUPFAM" id="SSF56281">
    <property type="entry name" value="Metallo-hydrolase/oxidoreductase"/>
    <property type="match status" value="1"/>
</dbReference>
<evidence type="ECO:0000313" key="3">
    <source>
        <dbReference type="Proteomes" id="UP001431429"/>
    </source>
</evidence>
<dbReference type="Proteomes" id="UP001431429">
    <property type="component" value="Unassembled WGS sequence"/>
</dbReference>
<gene>
    <name evidence="2" type="ORF">NBG84_15315</name>
</gene>
<keyword evidence="3" id="KW-1185">Reference proteome</keyword>
<dbReference type="PANTHER" id="PTHR42951">
    <property type="entry name" value="METALLO-BETA-LACTAMASE DOMAIN-CONTAINING"/>
    <property type="match status" value="1"/>
</dbReference>
<evidence type="ECO:0000259" key="1">
    <source>
        <dbReference type="SMART" id="SM00849"/>
    </source>
</evidence>
<protein>
    <submittedName>
        <fullName evidence="2">MBL fold metallo-hydrolase</fullName>
    </submittedName>
</protein>
<proteinExistence type="predicted"/>
<dbReference type="Pfam" id="PF00753">
    <property type="entry name" value="Lactamase_B"/>
    <property type="match status" value="1"/>
</dbReference>
<feature type="domain" description="Metallo-beta-lactamase" evidence="1">
    <location>
        <begin position="37"/>
        <end position="241"/>
    </location>
</feature>
<evidence type="ECO:0000313" key="2">
    <source>
        <dbReference type="EMBL" id="MCM2389643.1"/>
    </source>
</evidence>
<dbReference type="InterPro" id="IPR001279">
    <property type="entry name" value="Metallo-B-lactamas"/>
</dbReference>
<dbReference type="Gene3D" id="3.60.15.10">
    <property type="entry name" value="Ribonuclease Z/Hydroxyacylglutathione hydrolase-like"/>
    <property type="match status" value="1"/>
</dbReference>
<dbReference type="SMART" id="SM00849">
    <property type="entry name" value="Lactamase_B"/>
    <property type="match status" value="1"/>
</dbReference>
<sequence length="341" mass="36421">MSASKAGREGPGQPGTADLGHGLWKLPVAVVRNVPPTVNVYAVESGDRILLVDAGWDEESLRSLESGLDGLGASLADVEGIFLTHGHPDHAGLAAGLQQRTGCWVAAHPHERRWFAAGSDGPEPGWTDWLGAPPSAGEAMRERFGGNTVMRAPVITDLTDGQVLRSEGGRAITAVWTPGHSPGHLCLLDDSGALFTGDHVLSTMLPRLHQEMGSEEDLLARFLSSLGRTRALSARVLLPGHGENVTDSEARHGAVALHYRLRLDEVLAVLGPRNGDDPTTWDVAARLPGRRPWEERSLVARAMAATEAATFLCHLERLGRVDRRGRPPRWRPAAGCGAAPS</sequence>